<evidence type="ECO:0000313" key="5">
    <source>
        <dbReference type="EMBL" id="MDN4072829.1"/>
    </source>
</evidence>
<feature type="compositionally biased region" description="Basic and acidic residues" evidence="2">
    <location>
        <begin position="23"/>
        <end position="53"/>
    </location>
</feature>
<evidence type="ECO:0000256" key="2">
    <source>
        <dbReference type="SAM" id="MobiDB-lite"/>
    </source>
</evidence>
<proteinExistence type="predicted"/>
<evidence type="ECO:0000256" key="3">
    <source>
        <dbReference type="SAM" id="SignalP"/>
    </source>
</evidence>
<dbReference type="InterPro" id="IPR029051">
    <property type="entry name" value="DUF4352"/>
</dbReference>
<dbReference type="InterPro" id="IPR029050">
    <property type="entry name" value="Immunoprotect_excell_Ig-like"/>
</dbReference>
<feature type="region of interest" description="Disordered" evidence="2">
    <location>
        <begin position="20"/>
        <end position="63"/>
    </location>
</feature>
<keyword evidence="6" id="KW-1185">Reference proteome</keyword>
<accession>A0ABT8E4L3</accession>
<feature type="chain" id="PRO_5046548886" evidence="3">
    <location>
        <begin position="24"/>
        <end position="226"/>
    </location>
</feature>
<feature type="signal peptide" evidence="3">
    <location>
        <begin position="1"/>
        <end position="23"/>
    </location>
</feature>
<protein>
    <submittedName>
        <fullName evidence="5">DUF4352 domain-containing protein</fullName>
    </submittedName>
</protein>
<dbReference type="Proteomes" id="UP001168694">
    <property type="component" value="Unassembled WGS sequence"/>
</dbReference>
<dbReference type="EMBL" id="JAUHLN010000001">
    <property type="protein sequence ID" value="MDN4072829.1"/>
    <property type="molecule type" value="Genomic_DNA"/>
</dbReference>
<organism evidence="5 6">
    <name type="scientific">Fictibacillus terranigra</name>
    <dbReference type="NCBI Taxonomy" id="3058424"/>
    <lineage>
        <taxon>Bacteria</taxon>
        <taxon>Bacillati</taxon>
        <taxon>Bacillota</taxon>
        <taxon>Bacilli</taxon>
        <taxon>Bacillales</taxon>
        <taxon>Fictibacillaceae</taxon>
        <taxon>Fictibacillus</taxon>
    </lineage>
</organism>
<gene>
    <name evidence="5" type="ORF">QYF49_07260</name>
</gene>
<evidence type="ECO:0000313" key="6">
    <source>
        <dbReference type="Proteomes" id="UP001168694"/>
    </source>
</evidence>
<keyword evidence="1 3" id="KW-0732">Signal</keyword>
<comment type="caution">
    <text evidence="5">The sequence shown here is derived from an EMBL/GenBank/DDBJ whole genome shotgun (WGS) entry which is preliminary data.</text>
</comment>
<name>A0ABT8E4L3_9BACL</name>
<reference evidence="5" key="1">
    <citation type="submission" date="2023-06" db="EMBL/GenBank/DDBJ databases">
        <title>Draft Genome Sequences of Representative Paenibacillus Polymyxa, Bacillus cereus, Fictibacillus sp., and Brevibacillus agri Strains Isolated from Amazonian Dark Earth.</title>
        <authorList>
            <person name="Pellegrinetti T.A."/>
            <person name="Cunha I.C.M."/>
            <person name="Chaves M.G."/>
            <person name="Freitas A.S."/>
            <person name="Silva A.V.R."/>
            <person name="Tsai S.M."/>
            <person name="Mendes L.W."/>
        </authorList>
    </citation>
    <scope>NUCLEOTIDE SEQUENCE</scope>
    <source>
        <strain evidence="5">CENA-BCM004</strain>
    </source>
</reference>
<dbReference type="PROSITE" id="PS51257">
    <property type="entry name" value="PROKAR_LIPOPROTEIN"/>
    <property type="match status" value="1"/>
</dbReference>
<dbReference type="Pfam" id="PF11611">
    <property type="entry name" value="DUF4352"/>
    <property type="match status" value="1"/>
</dbReference>
<dbReference type="Gene3D" id="2.60.40.1240">
    <property type="match status" value="1"/>
</dbReference>
<feature type="domain" description="DUF4352" evidence="4">
    <location>
        <begin position="87"/>
        <end position="209"/>
    </location>
</feature>
<evidence type="ECO:0000259" key="4">
    <source>
        <dbReference type="Pfam" id="PF11611"/>
    </source>
</evidence>
<sequence length="226" mass="25597">MRSVIVLLSLAVFLFGCSTNEPAKNEQPAETKGKTTGTEKNKPERKGESKDVHVPNPQVSDDRNLTKIGQTIDDSKGEMTLKGIKNVNKHYNHEPISLTIKDVKLIHHKPDNSMIDFFHSYTHEEEFDFVKIAVEIKNNSDKTVKFAPVALIKTSDGQKKMFDEDIYLEELGGEMKENSTKEGTLGFIVEEAKQPIQWVEVTTSDVFNQNDKLIHKAQTIKIDLNR</sequence>
<dbReference type="RefSeq" id="WP_290398913.1">
    <property type="nucleotide sequence ID" value="NZ_JAUHLN010000001.1"/>
</dbReference>
<evidence type="ECO:0000256" key="1">
    <source>
        <dbReference type="ARBA" id="ARBA00022729"/>
    </source>
</evidence>